<keyword evidence="2" id="KW-1185">Reference proteome</keyword>
<dbReference type="PROSITE" id="PS01144">
    <property type="entry name" value="RIBOSOMAL_L31E"/>
    <property type="match status" value="1"/>
</dbReference>
<dbReference type="EMBL" id="FOHU01000008">
    <property type="protein sequence ID" value="SET34629.1"/>
    <property type="molecule type" value="Genomic_DNA"/>
</dbReference>
<accession>A0A1I0DRS0</accession>
<proteinExistence type="predicted"/>
<dbReference type="InterPro" id="IPR027417">
    <property type="entry name" value="P-loop_NTPase"/>
</dbReference>
<dbReference type="Gene3D" id="3.40.50.300">
    <property type="entry name" value="P-loop containing nucleotide triphosphate hydrolases"/>
    <property type="match status" value="1"/>
</dbReference>
<sequence>MKYHLNEYLLTEAGEILSNRKNIYWILGGGCAGKSTISKRISEKYGLLLYDMDEYIYGKYISRYSEELYPANTAWFTADNPMDWALSFPTWEENNDFYIAATAEHLHLFSEDIKKTDQHQSILVDGGITNPAILAKVLSPQQICCIKIDNQLSNKIWEESPERQPMKEMILQLPCPQDKWKKFLSINESMNQQIEAECRESNIKIFFRDDKTTVEEMAQKVSNHFLKGIL</sequence>
<reference evidence="1 2" key="1">
    <citation type="submission" date="2016-10" db="EMBL/GenBank/DDBJ databases">
        <authorList>
            <person name="de Groot N.N."/>
        </authorList>
    </citation>
    <scope>NUCLEOTIDE SEQUENCE [LARGE SCALE GENOMIC DNA]</scope>
    <source>
        <strain evidence="1 2">DSM 18979</strain>
    </source>
</reference>
<dbReference type="RefSeq" id="WP_090443473.1">
    <property type="nucleotide sequence ID" value="NZ_FOHU01000008.1"/>
</dbReference>
<organism evidence="1 2">
    <name type="scientific">Natronincola peptidivorans</name>
    <dbReference type="NCBI Taxonomy" id="426128"/>
    <lineage>
        <taxon>Bacteria</taxon>
        <taxon>Bacillati</taxon>
        <taxon>Bacillota</taxon>
        <taxon>Clostridia</taxon>
        <taxon>Peptostreptococcales</taxon>
        <taxon>Natronincolaceae</taxon>
        <taxon>Natronincola</taxon>
    </lineage>
</organism>
<evidence type="ECO:0008006" key="3">
    <source>
        <dbReference type="Google" id="ProtNLM"/>
    </source>
</evidence>
<evidence type="ECO:0000313" key="1">
    <source>
        <dbReference type="EMBL" id="SET34629.1"/>
    </source>
</evidence>
<dbReference type="Proteomes" id="UP000199568">
    <property type="component" value="Unassembled WGS sequence"/>
</dbReference>
<dbReference type="OrthoDB" id="9800332at2"/>
<dbReference type="AlphaFoldDB" id="A0A1I0DRS0"/>
<dbReference type="SUPFAM" id="SSF52540">
    <property type="entry name" value="P-loop containing nucleoside triphosphate hydrolases"/>
    <property type="match status" value="1"/>
</dbReference>
<name>A0A1I0DRS0_9FIRM</name>
<dbReference type="InterPro" id="IPR020052">
    <property type="entry name" value="Ribosomal_eL31_CS"/>
</dbReference>
<dbReference type="GO" id="GO:0006412">
    <property type="term" value="P:translation"/>
    <property type="evidence" value="ECO:0007669"/>
    <property type="project" value="InterPro"/>
</dbReference>
<gene>
    <name evidence="1" type="ORF">SAMN05660297_02126</name>
</gene>
<evidence type="ECO:0000313" key="2">
    <source>
        <dbReference type="Proteomes" id="UP000199568"/>
    </source>
</evidence>
<dbReference type="GO" id="GO:0005840">
    <property type="term" value="C:ribosome"/>
    <property type="evidence" value="ECO:0007669"/>
    <property type="project" value="InterPro"/>
</dbReference>
<dbReference type="STRING" id="426128.SAMN05660297_02126"/>
<dbReference type="GO" id="GO:0003735">
    <property type="term" value="F:structural constituent of ribosome"/>
    <property type="evidence" value="ECO:0007669"/>
    <property type="project" value="InterPro"/>
</dbReference>
<protein>
    <recommendedName>
        <fullName evidence="3">Shikimate kinase</fullName>
    </recommendedName>
</protein>